<proteinExistence type="predicted"/>
<dbReference type="OrthoDB" id="9804551at2"/>
<dbReference type="EMBL" id="LXSU01000030">
    <property type="protein sequence ID" value="OCX43562.1"/>
    <property type="molecule type" value="Genomic_DNA"/>
</dbReference>
<dbReference type="InterPro" id="IPR036736">
    <property type="entry name" value="ACP-like_sf"/>
</dbReference>
<organism evidence="3 4">
    <name type="scientific">Campylobacter ornithocola</name>
    <dbReference type="NCBI Taxonomy" id="1848766"/>
    <lineage>
        <taxon>Bacteria</taxon>
        <taxon>Pseudomonadati</taxon>
        <taxon>Campylobacterota</taxon>
        <taxon>Epsilonproteobacteria</taxon>
        <taxon>Campylobacterales</taxon>
        <taxon>Campylobacteraceae</taxon>
        <taxon>Campylobacter</taxon>
    </lineage>
</organism>
<sequence>MQINTQDILEILKDVGVLVDVNTLEFDKPLKDQGVDSLDMANLFLNLQEKYNIEIPMEDAEKLQNIEELLQYIKSK</sequence>
<dbReference type="PANTHER" id="PTHR20863:SF76">
    <property type="entry name" value="CARRIER DOMAIN-CONTAINING PROTEIN"/>
    <property type="match status" value="1"/>
</dbReference>
<protein>
    <submittedName>
        <fullName evidence="3">Uncharacterized protein</fullName>
    </submittedName>
</protein>
<dbReference type="RefSeq" id="WP_066006593.1">
    <property type="nucleotide sequence ID" value="NZ_CP053848.1"/>
</dbReference>
<evidence type="ECO:0000313" key="3">
    <source>
        <dbReference type="EMBL" id="OCX43562.1"/>
    </source>
</evidence>
<dbReference type="PANTHER" id="PTHR20863">
    <property type="entry name" value="ACYL CARRIER PROTEIN"/>
    <property type="match status" value="1"/>
</dbReference>
<evidence type="ECO:0000256" key="2">
    <source>
        <dbReference type="ARBA" id="ARBA00022553"/>
    </source>
</evidence>
<gene>
    <name evidence="3" type="ORF">A7X81_00975</name>
</gene>
<keyword evidence="1" id="KW-0596">Phosphopantetheine</keyword>
<dbReference type="AlphaFoldDB" id="A0A6M8N074"/>
<dbReference type="Pfam" id="PF00550">
    <property type="entry name" value="PP-binding"/>
    <property type="match status" value="1"/>
</dbReference>
<dbReference type="PROSITE" id="PS50075">
    <property type="entry name" value="CARRIER"/>
    <property type="match status" value="1"/>
</dbReference>
<keyword evidence="4" id="KW-1185">Reference proteome</keyword>
<dbReference type="GO" id="GO:0009245">
    <property type="term" value="P:lipid A biosynthetic process"/>
    <property type="evidence" value="ECO:0007669"/>
    <property type="project" value="TreeGrafter"/>
</dbReference>
<dbReference type="Gene3D" id="1.10.1200.10">
    <property type="entry name" value="ACP-like"/>
    <property type="match status" value="1"/>
</dbReference>
<dbReference type="InterPro" id="IPR003231">
    <property type="entry name" value="ACP"/>
</dbReference>
<reference evidence="3 4" key="1">
    <citation type="submission" date="2016-05" db="EMBL/GenBank/DDBJ databases">
        <authorList>
            <person name="Caceres A."/>
            <person name="Munoz I."/>
            <person name="Iraola G."/>
            <person name="Diaz-Viraque F."/>
            <person name="Greif G."/>
            <person name="Collado L."/>
        </authorList>
    </citation>
    <scope>NUCLEOTIDE SEQUENCE [LARGE SCALE GENOMIC DNA]</scope>
    <source>
        <strain evidence="3 4">WBE38</strain>
    </source>
</reference>
<keyword evidence="2" id="KW-0597">Phosphoprotein</keyword>
<accession>A0A6M8N074</accession>
<dbReference type="GO" id="GO:0000035">
    <property type="term" value="F:acyl binding"/>
    <property type="evidence" value="ECO:0007669"/>
    <property type="project" value="TreeGrafter"/>
</dbReference>
<dbReference type="GO" id="GO:0005829">
    <property type="term" value="C:cytosol"/>
    <property type="evidence" value="ECO:0007669"/>
    <property type="project" value="TreeGrafter"/>
</dbReference>
<dbReference type="Proteomes" id="UP000094873">
    <property type="component" value="Unassembled WGS sequence"/>
</dbReference>
<dbReference type="GO" id="GO:0000036">
    <property type="term" value="F:acyl carrier activity"/>
    <property type="evidence" value="ECO:0007669"/>
    <property type="project" value="TreeGrafter"/>
</dbReference>
<dbReference type="SUPFAM" id="SSF47336">
    <property type="entry name" value="ACP-like"/>
    <property type="match status" value="1"/>
</dbReference>
<dbReference type="GO" id="GO:0016020">
    <property type="term" value="C:membrane"/>
    <property type="evidence" value="ECO:0007669"/>
    <property type="project" value="GOC"/>
</dbReference>
<evidence type="ECO:0000313" key="4">
    <source>
        <dbReference type="Proteomes" id="UP000094873"/>
    </source>
</evidence>
<comment type="caution">
    <text evidence="3">The sequence shown here is derived from an EMBL/GenBank/DDBJ whole genome shotgun (WGS) entry which is preliminary data.</text>
</comment>
<evidence type="ECO:0000256" key="1">
    <source>
        <dbReference type="ARBA" id="ARBA00022450"/>
    </source>
</evidence>
<dbReference type="InterPro" id="IPR009081">
    <property type="entry name" value="PP-bd_ACP"/>
</dbReference>
<name>A0A6M8N074_9BACT</name>